<accession>A0A6C0BG68</accession>
<sequence>MQKHSIHLGNYHVPQNAVNGVCVDIGGNTGQFSIKYNDFLKLYMCMNHKKNVMK</sequence>
<name>A0A6C0BG68_9ZZZZ</name>
<organism evidence="1">
    <name type="scientific">viral metagenome</name>
    <dbReference type="NCBI Taxonomy" id="1070528"/>
    <lineage>
        <taxon>unclassified sequences</taxon>
        <taxon>metagenomes</taxon>
        <taxon>organismal metagenomes</taxon>
    </lineage>
</organism>
<proteinExistence type="predicted"/>
<evidence type="ECO:0000313" key="1">
    <source>
        <dbReference type="EMBL" id="QHS91335.1"/>
    </source>
</evidence>
<protein>
    <recommendedName>
        <fullName evidence="2">Methyltransferase</fullName>
    </recommendedName>
</protein>
<dbReference type="AlphaFoldDB" id="A0A6C0BG68"/>
<reference evidence="1" key="1">
    <citation type="journal article" date="2020" name="Nature">
        <title>Giant virus diversity and host interactions through global metagenomics.</title>
        <authorList>
            <person name="Schulz F."/>
            <person name="Roux S."/>
            <person name="Paez-Espino D."/>
            <person name="Jungbluth S."/>
            <person name="Walsh D.A."/>
            <person name="Denef V.J."/>
            <person name="McMahon K.D."/>
            <person name="Konstantinidis K.T."/>
            <person name="Eloe-Fadrosh E.A."/>
            <person name="Kyrpides N.C."/>
            <person name="Woyke T."/>
        </authorList>
    </citation>
    <scope>NUCLEOTIDE SEQUENCE</scope>
    <source>
        <strain evidence="1">GVMAG-M-3300013004-44</strain>
    </source>
</reference>
<evidence type="ECO:0008006" key="2">
    <source>
        <dbReference type="Google" id="ProtNLM"/>
    </source>
</evidence>
<dbReference type="EMBL" id="MN739159">
    <property type="protein sequence ID" value="QHS91335.1"/>
    <property type="molecule type" value="Genomic_DNA"/>
</dbReference>